<evidence type="ECO:0000256" key="1">
    <source>
        <dbReference type="SAM" id="Phobius"/>
    </source>
</evidence>
<accession>I3S2Z6</accession>
<keyword evidence="1" id="KW-1133">Transmembrane helix</keyword>
<name>I3S2Z6_LOTJA</name>
<keyword evidence="1" id="KW-0812">Transmembrane</keyword>
<feature type="transmembrane region" description="Helical" evidence="1">
    <location>
        <begin position="12"/>
        <end position="34"/>
    </location>
</feature>
<sequence>MDRKGRYILKHHYNPVLHIFLYCTEITQHIFIGLITWKKQLEKNSWQQNIITLSIFLVLPFYTKVQPFSEQEKRLLSRKPSFLDWTQMFSLISIDSEYPNLVHIRELCNN</sequence>
<proteinExistence type="evidence at transcript level"/>
<keyword evidence="1" id="KW-0472">Membrane</keyword>
<evidence type="ECO:0000313" key="2">
    <source>
        <dbReference type="EMBL" id="AFK34638.1"/>
    </source>
</evidence>
<dbReference type="AlphaFoldDB" id="I3S2Z6"/>
<reference evidence="2" key="1">
    <citation type="submission" date="2012-05" db="EMBL/GenBank/DDBJ databases">
        <authorList>
            <person name="Krishnakumar V."/>
            <person name="Cheung F."/>
            <person name="Xiao Y."/>
            <person name="Chan A."/>
            <person name="Moskal W.A."/>
            <person name="Town C.D."/>
        </authorList>
    </citation>
    <scope>NUCLEOTIDE SEQUENCE</scope>
</reference>
<dbReference type="EMBL" id="BT141916">
    <property type="protein sequence ID" value="AFK41710.1"/>
    <property type="molecule type" value="mRNA"/>
</dbReference>
<dbReference type="EMBL" id="BT134843">
    <property type="protein sequence ID" value="AFK34638.1"/>
    <property type="molecule type" value="mRNA"/>
</dbReference>
<protein>
    <submittedName>
        <fullName evidence="2">Uncharacterized protein</fullName>
    </submittedName>
</protein>
<organism evidence="2">
    <name type="scientific">Lotus japonicus</name>
    <name type="common">Lotus corniculatus var. japonicus</name>
    <dbReference type="NCBI Taxonomy" id="34305"/>
    <lineage>
        <taxon>Eukaryota</taxon>
        <taxon>Viridiplantae</taxon>
        <taxon>Streptophyta</taxon>
        <taxon>Embryophyta</taxon>
        <taxon>Tracheophyta</taxon>
        <taxon>Spermatophyta</taxon>
        <taxon>Magnoliopsida</taxon>
        <taxon>eudicotyledons</taxon>
        <taxon>Gunneridae</taxon>
        <taxon>Pentapetalae</taxon>
        <taxon>rosids</taxon>
        <taxon>fabids</taxon>
        <taxon>Fabales</taxon>
        <taxon>Fabaceae</taxon>
        <taxon>Papilionoideae</taxon>
        <taxon>50 kb inversion clade</taxon>
        <taxon>NPAAA clade</taxon>
        <taxon>Hologalegina</taxon>
        <taxon>robinioid clade</taxon>
        <taxon>Loteae</taxon>
        <taxon>Lotus</taxon>
    </lineage>
</organism>